<evidence type="ECO:0000313" key="2">
    <source>
        <dbReference type="EMBL" id="SVC21404.1"/>
    </source>
</evidence>
<reference evidence="2" key="1">
    <citation type="submission" date="2018-05" db="EMBL/GenBank/DDBJ databases">
        <authorList>
            <person name="Lanie J.A."/>
            <person name="Ng W.-L."/>
            <person name="Kazmierczak K.M."/>
            <person name="Andrzejewski T.M."/>
            <person name="Davidsen T.M."/>
            <person name="Wayne K.J."/>
            <person name="Tettelin H."/>
            <person name="Glass J.I."/>
            <person name="Rusch D."/>
            <person name="Podicherti R."/>
            <person name="Tsui H.-C.T."/>
            <person name="Winkler M.E."/>
        </authorList>
    </citation>
    <scope>NUCLEOTIDE SEQUENCE</scope>
</reference>
<feature type="compositionally biased region" description="Basic residues" evidence="1">
    <location>
        <begin position="1"/>
        <end position="10"/>
    </location>
</feature>
<organism evidence="2">
    <name type="scientific">marine metagenome</name>
    <dbReference type="NCBI Taxonomy" id="408172"/>
    <lineage>
        <taxon>unclassified sequences</taxon>
        <taxon>metagenomes</taxon>
        <taxon>ecological metagenomes</taxon>
    </lineage>
</organism>
<dbReference type="EMBL" id="UINC01079419">
    <property type="protein sequence ID" value="SVC21404.1"/>
    <property type="molecule type" value="Genomic_DNA"/>
</dbReference>
<proteinExistence type="predicted"/>
<sequence>MRYRNPKFKRSIRDEIKPQVSHEGEPQVKPETTEPQVKHENFIATPSKESIRRLWWSKYSPDLKNPQVKDEVPPKKKNPSESQS</sequence>
<feature type="region of interest" description="Disordered" evidence="1">
    <location>
        <begin position="1"/>
        <end position="45"/>
    </location>
</feature>
<feature type="compositionally biased region" description="Basic and acidic residues" evidence="1">
    <location>
        <begin position="11"/>
        <end position="41"/>
    </location>
</feature>
<gene>
    <name evidence="2" type="ORF">METZ01_LOCUS274258</name>
</gene>
<accession>A0A382K929</accession>
<evidence type="ECO:0000256" key="1">
    <source>
        <dbReference type="SAM" id="MobiDB-lite"/>
    </source>
</evidence>
<feature type="region of interest" description="Disordered" evidence="1">
    <location>
        <begin position="61"/>
        <end position="84"/>
    </location>
</feature>
<dbReference type="AlphaFoldDB" id="A0A382K929"/>
<name>A0A382K929_9ZZZZ</name>
<protein>
    <submittedName>
        <fullName evidence="2">Uncharacterized protein</fullName>
    </submittedName>
</protein>